<accession>A0A1P8BPJ1</accession>
<feature type="transmembrane region" description="Helical" evidence="15">
    <location>
        <begin position="6"/>
        <end position="29"/>
    </location>
</feature>
<comment type="function">
    <text evidence="12">Subunit 8, of the mitochondrial membrane ATP synthase complex (F(1)F(0) ATP synthase or Complex V) that produces ATP from ADP in the presence of a proton gradient across the membrane which is generated by electron transport complexes of the respiratory chain. ATP synthase complex consist of a soluble F(1) head domain - the catalytic core - and a membrane F(1) domain - the membrane proton channel. These two domains are linked by a central stalk rotating inside the F(1) region and a stationary peripheral stalk. During catalysis, ATP synthesis in the catalytic domain of F(1) is coupled via a rotary mechanism of the central stalk subunits to proton translocation. In vivo, can only synthesize ATP although its ATP hydrolase activity can be activated artificially in vitro. Part of the complex F(0) domain.</text>
</comment>
<keyword evidence="9 14" id="KW-0496">Mitochondrion</keyword>
<evidence type="ECO:0000256" key="6">
    <source>
        <dbReference type="ARBA" id="ARBA00022781"/>
    </source>
</evidence>
<keyword evidence="4 14" id="KW-0138">CF(0)</keyword>
<reference evidence="16" key="1">
    <citation type="submission" date="2016-01" db="EMBL/GenBank/DDBJ databases">
        <authorList>
            <person name="Oliw E.H."/>
        </authorList>
    </citation>
    <scope>NUCLEOTIDE SEQUENCE</scope>
</reference>
<dbReference type="InterPro" id="IPR050635">
    <property type="entry name" value="ATPase_protein_8"/>
</dbReference>
<dbReference type="EMBL" id="KU497492">
    <property type="protein sequence ID" value="ANX10116.1"/>
    <property type="molecule type" value="Genomic_DNA"/>
</dbReference>
<evidence type="ECO:0000256" key="3">
    <source>
        <dbReference type="ARBA" id="ARBA00022448"/>
    </source>
</evidence>
<evidence type="ECO:0000256" key="2">
    <source>
        <dbReference type="ARBA" id="ARBA00008892"/>
    </source>
</evidence>
<dbReference type="PANTHER" id="PTHR39937">
    <property type="entry name" value="ATP SYNTHASE PROTEIN 8"/>
    <property type="match status" value="1"/>
</dbReference>
<dbReference type="GO" id="GO:0031966">
    <property type="term" value="C:mitochondrial membrane"/>
    <property type="evidence" value="ECO:0007669"/>
    <property type="project" value="UniProtKB-SubCell"/>
</dbReference>
<dbReference type="GO" id="GO:0015078">
    <property type="term" value="F:proton transmembrane transporter activity"/>
    <property type="evidence" value="ECO:0007669"/>
    <property type="project" value="InterPro"/>
</dbReference>
<comment type="similarity">
    <text evidence="2 14">Belongs to the ATPase protein 8 family.</text>
</comment>
<dbReference type="GO" id="GO:0045259">
    <property type="term" value="C:proton-transporting ATP synthase complex"/>
    <property type="evidence" value="ECO:0007669"/>
    <property type="project" value="UniProtKB-KW"/>
</dbReference>
<dbReference type="GO" id="GO:0015986">
    <property type="term" value="P:proton motive force-driven ATP synthesis"/>
    <property type="evidence" value="ECO:0007669"/>
    <property type="project" value="InterPro"/>
</dbReference>
<evidence type="ECO:0000256" key="14">
    <source>
        <dbReference type="RuleBase" id="RU003661"/>
    </source>
</evidence>
<keyword evidence="7 15" id="KW-1133">Transmembrane helix</keyword>
<evidence type="ECO:0000256" key="5">
    <source>
        <dbReference type="ARBA" id="ARBA00022692"/>
    </source>
</evidence>
<organism evidence="16">
    <name type="scientific">Cynoglossus joyneri</name>
    <name type="common">red tonguesole</name>
    <dbReference type="NCBI Taxonomy" id="366923"/>
    <lineage>
        <taxon>Eukaryota</taxon>
        <taxon>Metazoa</taxon>
        <taxon>Chordata</taxon>
        <taxon>Craniata</taxon>
        <taxon>Vertebrata</taxon>
        <taxon>Euteleostomi</taxon>
        <taxon>Actinopterygii</taxon>
        <taxon>Neopterygii</taxon>
        <taxon>Teleostei</taxon>
        <taxon>Neoteleostei</taxon>
        <taxon>Acanthomorphata</taxon>
        <taxon>Carangaria</taxon>
        <taxon>Pleuronectiformes</taxon>
        <taxon>Pleuronectoidei</taxon>
        <taxon>Cynoglossidae</taxon>
        <taxon>Cynoglossinae</taxon>
        <taxon>Cynoglossus</taxon>
    </lineage>
</organism>
<protein>
    <recommendedName>
        <fullName evidence="14">ATP synthase complex subunit 8</fullName>
    </recommendedName>
</protein>
<dbReference type="AlphaFoldDB" id="A0A1P8BPJ1"/>
<comment type="subunit">
    <text evidence="13">Component of the ATP synthase complex composed at least of ATP5F1A/subunit alpha, ATP5F1B/subunit beta, ATP5MC1/subunit c (homooctomer), MT-ATP6/subunit a, MT-ATP8/subunit 8, ATP5ME/subunit e, ATP5MF/subunit f, ATP5MG/subunit g, ATP5MK/subunit k, ATP5MJ/subunit j, ATP5F1C/subunit gamma, ATP5F1D/subunit delta, ATP5F1E/subunit epsilon, ATP5PF/subunit F6, ATP5PB/subunit b, ATP5PD/subunit d, ATP5PO/subunit OSCP. ATP synthase complex consists of a soluble F(1) head domain (subunits alpha(3) and beta(3)) - the catalytic core - and a membrane F(0) domain - the membrane proton channel (subunits c, a, 8, e, f, g, k and j). These two domains are linked by a central stalk (subunits gamma, delta, and epsilon) rotating inside the F1 region and a stationary peripheral stalk (subunits F6, b, d, and OSCP).</text>
</comment>
<evidence type="ECO:0000256" key="1">
    <source>
        <dbReference type="ARBA" id="ARBA00004304"/>
    </source>
</evidence>
<evidence type="ECO:0000313" key="16">
    <source>
        <dbReference type="EMBL" id="ANX10116.1"/>
    </source>
</evidence>
<dbReference type="PANTHER" id="PTHR39937:SF1">
    <property type="entry name" value="ATP SYNTHASE PROTEIN 8"/>
    <property type="match status" value="1"/>
</dbReference>
<keyword evidence="11" id="KW-0066">ATP synthesis</keyword>
<evidence type="ECO:0000256" key="9">
    <source>
        <dbReference type="ARBA" id="ARBA00023128"/>
    </source>
</evidence>
<evidence type="ECO:0000256" key="11">
    <source>
        <dbReference type="ARBA" id="ARBA00023310"/>
    </source>
</evidence>
<evidence type="ECO:0000256" key="8">
    <source>
        <dbReference type="ARBA" id="ARBA00023065"/>
    </source>
</evidence>
<keyword evidence="8 14" id="KW-0406">Ion transport</keyword>
<dbReference type="Pfam" id="PF00895">
    <property type="entry name" value="ATP-synt_8"/>
    <property type="match status" value="1"/>
</dbReference>
<comment type="subcellular location">
    <subcellularLocation>
        <location evidence="1 14">Mitochondrion membrane</location>
        <topology evidence="1 14">Single-pass membrane protein</topology>
    </subcellularLocation>
</comment>
<evidence type="ECO:0000256" key="12">
    <source>
        <dbReference type="ARBA" id="ARBA00053067"/>
    </source>
</evidence>
<proteinExistence type="inferred from homology"/>
<keyword evidence="6 14" id="KW-0375">Hydrogen ion transport</keyword>
<gene>
    <name evidence="16" type="primary">ATP8</name>
</gene>
<name>A0A1P8BPJ1_9PLEU</name>
<evidence type="ECO:0000256" key="15">
    <source>
        <dbReference type="SAM" id="Phobius"/>
    </source>
</evidence>
<sequence length="54" mass="6238">MPQLNPAPWLLICLSSWIIFVLTIPPLVLKFKPTNSPSTSRTLNPLDPWNWPWP</sequence>
<evidence type="ECO:0000256" key="7">
    <source>
        <dbReference type="ARBA" id="ARBA00022989"/>
    </source>
</evidence>
<evidence type="ECO:0000256" key="10">
    <source>
        <dbReference type="ARBA" id="ARBA00023136"/>
    </source>
</evidence>
<keyword evidence="10 15" id="KW-0472">Membrane</keyword>
<keyword evidence="3 14" id="KW-0813">Transport</keyword>
<geneLocation type="mitochondrion" evidence="16"/>
<dbReference type="InterPro" id="IPR001421">
    <property type="entry name" value="ATP8_metazoa"/>
</dbReference>
<keyword evidence="5 14" id="KW-0812">Transmembrane</keyword>
<evidence type="ECO:0000256" key="13">
    <source>
        <dbReference type="ARBA" id="ARBA00064647"/>
    </source>
</evidence>
<evidence type="ECO:0000256" key="4">
    <source>
        <dbReference type="ARBA" id="ARBA00022547"/>
    </source>
</evidence>